<organism evidence="8 9">
    <name type="scientific">Xanthomarina gelatinilytica</name>
    <dbReference type="NCBI Taxonomy" id="1137281"/>
    <lineage>
        <taxon>Bacteria</taxon>
        <taxon>Pseudomonadati</taxon>
        <taxon>Bacteroidota</taxon>
        <taxon>Flavobacteriia</taxon>
        <taxon>Flavobacteriales</taxon>
        <taxon>Flavobacteriaceae</taxon>
        <taxon>Xanthomarina</taxon>
    </lineage>
</organism>
<dbReference type="InterPro" id="IPR020579">
    <property type="entry name" value="Exonuc_VII_lsu_C"/>
</dbReference>
<dbReference type="Proteomes" id="UP000012024">
    <property type="component" value="Unassembled WGS sequence"/>
</dbReference>
<feature type="domain" description="OB-fold nucleic acid binding" evidence="7">
    <location>
        <begin position="8"/>
        <end position="114"/>
    </location>
</feature>
<evidence type="ECO:0000256" key="1">
    <source>
        <dbReference type="ARBA" id="ARBA00022490"/>
    </source>
</evidence>
<dbReference type="GO" id="GO:0005737">
    <property type="term" value="C:cytoplasm"/>
    <property type="evidence" value="ECO:0007669"/>
    <property type="project" value="UniProtKB-SubCell"/>
</dbReference>
<gene>
    <name evidence="8" type="ORF">D778_02386</name>
</gene>
<dbReference type="NCBIfam" id="TIGR00237">
    <property type="entry name" value="xseA"/>
    <property type="match status" value="1"/>
</dbReference>
<keyword evidence="2 5" id="KW-0540">Nuclease</keyword>
<keyword evidence="4 5" id="KW-0269">Exonuclease</keyword>
<dbReference type="Pfam" id="PF02601">
    <property type="entry name" value="Exonuc_VII_L"/>
    <property type="match status" value="1"/>
</dbReference>
<accession>M7MH19</accession>
<dbReference type="PATRIC" id="fig|1137281.3.peg.975"/>
<evidence type="ECO:0000313" key="9">
    <source>
        <dbReference type="Proteomes" id="UP000012024"/>
    </source>
</evidence>
<sequence>MSTLPTYFSLSKILNRVKTIIDENVAGKEFWLKVEIANINFHRSGHIYLELAENQNGNTIAKCRAMIWSYNVPQIRQVLGKDYNNILKKGNEILCYTNIKFDTTYGLSLLITNVNLEFAVGQIEKKRQETIDRLKKEGLIDLNKRIQVPLVITSIAVIASKNTSGYQDFIKNIQDNQYGYKYNVEIFSSAVQGSGAEIEILNRLKTINQKKYDCVVIIRGGGSKMDLDIFNSYEISKQVSQMQSAVFSGIGHETDITVLDFASNKAFKTPTEVSNYIVNKTYDFEKRIINNYELIFERYNKLIDRKFSDLKLFTEGIANASNSFTRLRRGALHTLMNRIVSSTNLLINQENNKLSLINQENLQQSKRLVNNQKESIFKHSEMLGILIEKVINNERAYLTNALVLISSSSPKTILNRGFTIPRVDGSLYTGQELSKDTIIKLEFKDSVIVTKYVKKEKQWKINPFQS</sequence>
<protein>
    <recommendedName>
        <fullName evidence="5">Exodeoxyribonuclease 7 large subunit</fullName>
        <ecNumber evidence="5">3.1.11.6</ecNumber>
    </recommendedName>
</protein>
<dbReference type="GO" id="GO:0006308">
    <property type="term" value="P:DNA catabolic process"/>
    <property type="evidence" value="ECO:0007669"/>
    <property type="project" value="UniProtKB-UniRule"/>
</dbReference>
<dbReference type="CDD" id="cd04489">
    <property type="entry name" value="ExoVII_LU_OBF"/>
    <property type="match status" value="1"/>
</dbReference>
<evidence type="ECO:0000256" key="4">
    <source>
        <dbReference type="ARBA" id="ARBA00022839"/>
    </source>
</evidence>
<dbReference type="AlphaFoldDB" id="M7MH19"/>
<evidence type="ECO:0000256" key="2">
    <source>
        <dbReference type="ARBA" id="ARBA00022722"/>
    </source>
</evidence>
<dbReference type="GO" id="GO:0008855">
    <property type="term" value="F:exodeoxyribonuclease VII activity"/>
    <property type="evidence" value="ECO:0007669"/>
    <property type="project" value="UniProtKB-UniRule"/>
</dbReference>
<dbReference type="PANTHER" id="PTHR30008:SF0">
    <property type="entry name" value="EXODEOXYRIBONUCLEASE 7 LARGE SUBUNIT"/>
    <property type="match status" value="1"/>
</dbReference>
<keyword evidence="1" id="KW-0963">Cytoplasm</keyword>
<dbReference type="GO" id="GO:0009318">
    <property type="term" value="C:exodeoxyribonuclease VII complex"/>
    <property type="evidence" value="ECO:0007669"/>
    <property type="project" value="UniProtKB-UniRule"/>
</dbReference>
<keyword evidence="3 5" id="KW-0378">Hydrolase</keyword>
<comment type="caution">
    <text evidence="8">The sequence shown here is derived from an EMBL/GenBank/DDBJ whole genome shotgun (WGS) entry which is preliminary data.</text>
</comment>
<keyword evidence="9" id="KW-1185">Reference proteome</keyword>
<dbReference type="PANTHER" id="PTHR30008">
    <property type="entry name" value="EXODEOXYRIBONUCLEASE 7 LARGE SUBUNIT"/>
    <property type="match status" value="1"/>
</dbReference>
<dbReference type="InterPro" id="IPR025824">
    <property type="entry name" value="OB-fold_nuc-bd_dom"/>
</dbReference>
<reference evidence="8 9" key="1">
    <citation type="submission" date="2012-12" db="EMBL/GenBank/DDBJ databases">
        <title>Genome assembly of Formosa sp. AK20.</title>
        <authorList>
            <person name="Kumar R."/>
            <person name="Khatri I."/>
            <person name="Vaidya B."/>
            <person name="Subramanian S."/>
            <person name="Pinnaka A."/>
        </authorList>
    </citation>
    <scope>NUCLEOTIDE SEQUENCE [LARGE SCALE GENOMIC DNA]</scope>
    <source>
        <strain evidence="8 9">AK20</strain>
    </source>
</reference>
<dbReference type="RefSeq" id="WP_007648221.1">
    <property type="nucleotide sequence ID" value="NZ_ANLA01000005.1"/>
</dbReference>
<dbReference type="GO" id="GO:0003676">
    <property type="term" value="F:nucleic acid binding"/>
    <property type="evidence" value="ECO:0007669"/>
    <property type="project" value="InterPro"/>
</dbReference>
<dbReference type="OrthoDB" id="9802795at2"/>
<dbReference type="GeneID" id="98640887"/>
<evidence type="ECO:0000259" key="7">
    <source>
        <dbReference type="Pfam" id="PF13742"/>
    </source>
</evidence>
<dbReference type="Pfam" id="PF13742">
    <property type="entry name" value="tRNA_anti_2"/>
    <property type="match status" value="1"/>
</dbReference>
<evidence type="ECO:0000256" key="3">
    <source>
        <dbReference type="ARBA" id="ARBA00022801"/>
    </source>
</evidence>
<dbReference type="EMBL" id="ANLA01000005">
    <property type="protein sequence ID" value="EMQ95552.1"/>
    <property type="molecule type" value="Genomic_DNA"/>
</dbReference>
<dbReference type="eggNOG" id="COG1570">
    <property type="taxonomic scope" value="Bacteria"/>
</dbReference>
<comment type="catalytic activity">
    <reaction evidence="5">
        <text>Exonucleolytic cleavage in either 5'- to 3'- or 3'- to 5'-direction to yield nucleoside 5'-phosphates.</text>
        <dbReference type="EC" id="3.1.11.6"/>
    </reaction>
</comment>
<dbReference type="EC" id="3.1.11.6" evidence="5"/>
<name>M7MH19_9FLAO</name>
<evidence type="ECO:0000259" key="6">
    <source>
        <dbReference type="Pfam" id="PF02601"/>
    </source>
</evidence>
<dbReference type="InterPro" id="IPR003753">
    <property type="entry name" value="Exonuc_VII_L"/>
</dbReference>
<evidence type="ECO:0000256" key="5">
    <source>
        <dbReference type="RuleBase" id="RU004355"/>
    </source>
</evidence>
<evidence type="ECO:0000313" key="8">
    <source>
        <dbReference type="EMBL" id="EMQ95552.1"/>
    </source>
</evidence>
<proteinExistence type="inferred from homology"/>
<feature type="domain" description="Exonuclease VII large subunit C-terminal" evidence="6">
    <location>
        <begin position="139"/>
        <end position="448"/>
    </location>
</feature>
<comment type="subcellular location">
    <subcellularLocation>
        <location evidence="5">Cytoplasm</location>
    </subcellularLocation>
</comment>
<comment type="similarity">
    <text evidence="5">Belongs to the XseA family.</text>
</comment>